<accession>M0KVP0</accession>
<sequence length="63" mass="7346">MQTSVGYLLRMQISITLTSLVQISLMPHFERQTSPMQIYSTQISTRQLCLTQIFLVQFFTMLT</sequence>
<name>M0KVP0_9EURY</name>
<reference evidence="1 2" key="1">
    <citation type="journal article" date="2014" name="PLoS Genet.">
        <title>Phylogenetically driven sequencing of extremely halophilic archaea reveals strategies for static and dynamic osmo-response.</title>
        <authorList>
            <person name="Becker E.A."/>
            <person name="Seitzer P.M."/>
            <person name="Tritt A."/>
            <person name="Larsen D."/>
            <person name="Krusor M."/>
            <person name="Yao A.I."/>
            <person name="Wu D."/>
            <person name="Madern D."/>
            <person name="Eisen J.A."/>
            <person name="Darling A.E."/>
            <person name="Facciotti M.T."/>
        </authorList>
    </citation>
    <scope>NUCLEOTIDE SEQUENCE [LARGE SCALE GENOMIC DNA]</scope>
    <source>
        <strain evidence="1 2">JCM 13557</strain>
    </source>
</reference>
<proteinExistence type="predicted"/>
<dbReference type="EMBL" id="AOLW01000007">
    <property type="protein sequence ID" value="EMA25311.1"/>
    <property type="molecule type" value="Genomic_DNA"/>
</dbReference>
<dbReference type="Proteomes" id="UP000011623">
    <property type="component" value="Unassembled WGS sequence"/>
</dbReference>
<dbReference type="AlphaFoldDB" id="M0KVP0"/>
<evidence type="ECO:0000313" key="2">
    <source>
        <dbReference type="Proteomes" id="UP000011623"/>
    </source>
</evidence>
<comment type="caution">
    <text evidence="1">The sequence shown here is derived from an EMBL/GenBank/DDBJ whole genome shotgun (WGS) entry which is preliminary data.</text>
</comment>
<keyword evidence="2" id="KW-1185">Reference proteome</keyword>
<organism evidence="1 2">
    <name type="scientific">Haloarcula amylolytica JCM 13557</name>
    <dbReference type="NCBI Taxonomy" id="1227452"/>
    <lineage>
        <taxon>Archaea</taxon>
        <taxon>Methanobacteriati</taxon>
        <taxon>Methanobacteriota</taxon>
        <taxon>Stenosarchaea group</taxon>
        <taxon>Halobacteria</taxon>
        <taxon>Halobacteriales</taxon>
        <taxon>Haloarculaceae</taxon>
        <taxon>Haloarcula</taxon>
    </lineage>
</organism>
<protein>
    <submittedName>
        <fullName evidence="1">Uncharacterized protein</fullName>
    </submittedName>
</protein>
<gene>
    <name evidence="1" type="ORF">C442_02596</name>
</gene>
<evidence type="ECO:0000313" key="1">
    <source>
        <dbReference type="EMBL" id="EMA25311.1"/>
    </source>
</evidence>